<comment type="caution">
    <text evidence="4">The sequence shown here is derived from an EMBL/GenBank/DDBJ whole genome shotgun (WGS) entry which is preliminary data.</text>
</comment>
<feature type="non-terminal residue" evidence="4">
    <location>
        <position position="157"/>
    </location>
</feature>
<dbReference type="Pfam" id="PF06320">
    <property type="entry name" value="GCN5L1"/>
    <property type="match status" value="1"/>
</dbReference>
<feature type="compositionally biased region" description="Pro residues" evidence="3">
    <location>
        <begin position="1"/>
        <end position="18"/>
    </location>
</feature>
<dbReference type="PANTHER" id="PTHR13073">
    <property type="entry name" value="BLOC-1 COMPLEX SUBUNIT 1"/>
    <property type="match status" value="1"/>
</dbReference>
<name>A0ABR4L9E1_9EURO</name>
<accession>A0ABR4L9E1</accession>
<dbReference type="GeneID" id="98149050"/>
<feature type="compositionally biased region" description="Low complexity" evidence="3">
    <location>
        <begin position="19"/>
        <end position="52"/>
    </location>
</feature>
<sequence>MTPPQPPTTTTPQSPPTTTPHQPASTSTPTSASTSTQEPSASPATPQSQSPETKSETEAASTKQTDEARTAFIASLHSLSAPHTTELVERAKILHANEAALRAQEDQLVRTTGDLAKMNGAWEGVAEEARRGLKEIGDVQNWAEVIERELLVVEESL</sequence>
<dbReference type="InterPro" id="IPR009395">
    <property type="entry name" value="BLOC1S1"/>
</dbReference>
<dbReference type="EMBL" id="JBFXLQ010000075">
    <property type="protein sequence ID" value="KAL2861075.1"/>
    <property type="molecule type" value="Genomic_DNA"/>
</dbReference>
<dbReference type="Proteomes" id="UP001610432">
    <property type="component" value="Unassembled WGS sequence"/>
</dbReference>
<comment type="similarity">
    <text evidence="1">Belongs to the BLOC1S1 family.</text>
</comment>
<proteinExistence type="inferred from homology"/>
<reference evidence="4 5" key="1">
    <citation type="submission" date="2024-07" db="EMBL/GenBank/DDBJ databases">
        <title>Section-level genome sequencing and comparative genomics of Aspergillus sections Usti and Cavernicolus.</title>
        <authorList>
            <consortium name="Lawrence Berkeley National Laboratory"/>
            <person name="Nybo J.L."/>
            <person name="Vesth T.C."/>
            <person name="Theobald S."/>
            <person name="Frisvad J.C."/>
            <person name="Larsen T.O."/>
            <person name="Kjaerboelling I."/>
            <person name="Rothschild-Mancinelli K."/>
            <person name="Lyhne E.K."/>
            <person name="Kogle M.E."/>
            <person name="Barry K."/>
            <person name="Clum A."/>
            <person name="Na H."/>
            <person name="Ledsgaard L."/>
            <person name="Lin J."/>
            <person name="Lipzen A."/>
            <person name="Kuo A."/>
            <person name="Riley R."/>
            <person name="Mondo S."/>
            <person name="Labutti K."/>
            <person name="Haridas S."/>
            <person name="Pangalinan J."/>
            <person name="Salamov A.A."/>
            <person name="Simmons B.A."/>
            <person name="Magnuson J.K."/>
            <person name="Chen J."/>
            <person name="Drula E."/>
            <person name="Henrissat B."/>
            <person name="Wiebenga A."/>
            <person name="Lubbers R.J."/>
            <person name="Gomes A.C."/>
            <person name="Macurrencykelacurrency M.R."/>
            <person name="Stajich J."/>
            <person name="Grigoriev I.V."/>
            <person name="Mortensen U.H."/>
            <person name="De Vries R.P."/>
            <person name="Baker S.E."/>
            <person name="Andersen M.R."/>
        </authorList>
    </citation>
    <scope>NUCLEOTIDE SEQUENCE [LARGE SCALE GENOMIC DNA]</scope>
    <source>
        <strain evidence="4 5">CBS 449.75</strain>
    </source>
</reference>
<evidence type="ECO:0000256" key="1">
    <source>
        <dbReference type="ARBA" id="ARBA00007133"/>
    </source>
</evidence>
<dbReference type="PANTHER" id="PTHR13073:SF0">
    <property type="entry name" value="BIOGENESIS OF LYSOSOME-RELATED ORGANELLES COMPLEX 1 SUBUNIT 1"/>
    <property type="match status" value="1"/>
</dbReference>
<feature type="region of interest" description="Disordered" evidence="3">
    <location>
        <begin position="1"/>
        <end position="69"/>
    </location>
</feature>
<evidence type="ECO:0000256" key="2">
    <source>
        <dbReference type="ARBA" id="ARBA00019577"/>
    </source>
</evidence>
<organism evidence="4 5">
    <name type="scientific">Aspergillus lucknowensis</name>
    <dbReference type="NCBI Taxonomy" id="176173"/>
    <lineage>
        <taxon>Eukaryota</taxon>
        <taxon>Fungi</taxon>
        <taxon>Dikarya</taxon>
        <taxon>Ascomycota</taxon>
        <taxon>Pezizomycotina</taxon>
        <taxon>Eurotiomycetes</taxon>
        <taxon>Eurotiomycetidae</taxon>
        <taxon>Eurotiales</taxon>
        <taxon>Aspergillaceae</taxon>
        <taxon>Aspergillus</taxon>
        <taxon>Aspergillus subgen. Nidulantes</taxon>
    </lineage>
</organism>
<evidence type="ECO:0000313" key="4">
    <source>
        <dbReference type="EMBL" id="KAL2861075.1"/>
    </source>
</evidence>
<protein>
    <recommendedName>
        <fullName evidence="2">Biogenesis of lysosome-related organelles complex 1 subunit 1</fullName>
    </recommendedName>
</protein>
<gene>
    <name evidence="4" type="ORF">BJX67DRAFT_386011</name>
</gene>
<keyword evidence="5" id="KW-1185">Reference proteome</keyword>
<dbReference type="RefSeq" id="XP_070880969.1">
    <property type="nucleotide sequence ID" value="XM_071033978.1"/>
</dbReference>
<evidence type="ECO:0000313" key="5">
    <source>
        <dbReference type="Proteomes" id="UP001610432"/>
    </source>
</evidence>
<evidence type="ECO:0000256" key="3">
    <source>
        <dbReference type="SAM" id="MobiDB-lite"/>
    </source>
</evidence>